<dbReference type="RefSeq" id="WP_068621201.1">
    <property type="nucleotide sequence ID" value="NZ_FJNB01000002.1"/>
</dbReference>
<name>A0A143YFN2_9LACT</name>
<dbReference type="FunFam" id="2.40.50.140:FF:000045">
    <property type="entry name" value="Phenylalanine--tRNA ligase beta subunit"/>
    <property type="match status" value="1"/>
</dbReference>
<evidence type="ECO:0000256" key="1">
    <source>
        <dbReference type="ARBA" id="ARBA00022555"/>
    </source>
</evidence>
<dbReference type="NCBIfam" id="NF045760">
    <property type="entry name" value="YtpR"/>
    <property type="match status" value="1"/>
</dbReference>
<gene>
    <name evidence="6" type="ORF">SAMN05216375_12226</name>
    <name evidence="5" type="ORF">TR210_497</name>
</gene>
<reference evidence="6 8" key="2">
    <citation type="submission" date="2016-10" db="EMBL/GenBank/DDBJ databases">
        <authorList>
            <person name="Varghese N."/>
            <person name="Submissions S."/>
        </authorList>
    </citation>
    <scope>NUCLEOTIDE SEQUENCE [LARGE SCALE GENOMIC DNA]</scope>
    <source>
        <strain evidence="6 8">DSM 22150</strain>
    </source>
</reference>
<protein>
    <submittedName>
        <fullName evidence="6">tRNA-binding protein</fullName>
    </submittedName>
</protein>
<sequence>MWLSFYNREAVGDTLMLTKGDIAVRQEQACESKGNVTRIFNNRTDETMGYNLFSISESLPMDANGQVLLSDEEVAKVNELIQAAGFSDAVVVDRSPKFVVGYVKECVPHEDSDHLSVTQTEVDNGEVLQIVCGAANIKKGQRVVVAKPGAVMPNGLIIWPGELRGVASQGMICSAKELQLENASPKKGILVLDDSYTTGAAFFK</sequence>
<dbReference type="AlphaFoldDB" id="A0A143YFN2"/>
<keyword evidence="8" id="KW-1185">Reference proteome</keyword>
<evidence type="ECO:0000256" key="2">
    <source>
        <dbReference type="ARBA" id="ARBA00022884"/>
    </source>
</evidence>
<evidence type="ECO:0000313" key="5">
    <source>
        <dbReference type="EMBL" id="CZQ85824.1"/>
    </source>
</evidence>
<dbReference type="SUPFAM" id="SSF50249">
    <property type="entry name" value="Nucleic acid-binding proteins"/>
    <property type="match status" value="1"/>
</dbReference>
<evidence type="ECO:0000313" key="8">
    <source>
        <dbReference type="Proteomes" id="UP000199280"/>
    </source>
</evidence>
<evidence type="ECO:0000256" key="3">
    <source>
        <dbReference type="PROSITE-ProRule" id="PRU00209"/>
    </source>
</evidence>
<organism evidence="5 7">
    <name type="scientific">Trichococcus ilyis</name>
    <dbReference type="NCBI Taxonomy" id="640938"/>
    <lineage>
        <taxon>Bacteria</taxon>
        <taxon>Bacillati</taxon>
        <taxon>Bacillota</taxon>
        <taxon>Bacilli</taxon>
        <taxon>Lactobacillales</taxon>
        <taxon>Carnobacteriaceae</taxon>
        <taxon>Trichococcus</taxon>
    </lineage>
</organism>
<dbReference type="InterPro" id="IPR027855">
    <property type="entry name" value="DUF4479"/>
</dbReference>
<reference evidence="5 7" key="1">
    <citation type="submission" date="2016-02" db="EMBL/GenBank/DDBJ databases">
        <authorList>
            <person name="Wen L."/>
            <person name="He K."/>
            <person name="Yang H."/>
        </authorList>
    </citation>
    <scope>NUCLEOTIDE SEQUENCE [LARGE SCALE GENOMIC DNA]</scope>
    <source>
        <strain evidence="5">Trichococcus_R210</strain>
    </source>
</reference>
<dbReference type="Gene3D" id="2.40.50.140">
    <property type="entry name" value="Nucleic acid-binding proteins"/>
    <property type="match status" value="1"/>
</dbReference>
<dbReference type="InterPro" id="IPR002547">
    <property type="entry name" value="tRNA-bd_dom"/>
</dbReference>
<keyword evidence="1 3" id="KW-0820">tRNA-binding</keyword>
<dbReference type="STRING" id="640938.TR210_497"/>
<dbReference type="OrthoDB" id="9805455at2"/>
<dbReference type="Proteomes" id="UP000076878">
    <property type="component" value="Unassembled WGS sequence"/>
</dbReference>
<proteinExistence type="predicted"/>
<keyword evidence="2 3" id="KW-0694">RNA-binding</keyword>
<dbReference type="Gene3D" id="3.30.1940.10">
    <property type="entry name" value="YtpR-like"/>
    <property type="match status" value="1"/>
</dbReference>
<dbReference type="GO" id="GO:0000049">
    <property type="term" value="F:tRNA binding"/>
    <property type="evidence" value="ECO:0007669"/>
    <property type="project" value="UniProtKB-UniRule"/>
</dbReference>
<dbReference type="Proteomes" id="UP000199280">
    <property type="component" value="Unassembled WGS sequence"/>
</dbReference>
<dbReference type="Pfam" id="PF14794">
    <property type="entry name" value="DUF4479"/>
    <property type="match status" value="1"/>
</dbReference>
<feature type="domain" description="TRNA-binding" evidence="4">
    <location>
        <begin position="92"/>
        <end position="203"/>
    </location>
</feature>
<dbReference type="InterPro" id="IPR037154">
    <property type="entry name" value="YtpR-like_sf"/>
</dbReference>
<dbReference type="PROSITE" id="PS50886">
    <property type="entry name" value="TRBD"/>
    <property type="match status" value="1"/>
</dbReference>
<evidence type="ECO:0000313" key="7">
    <source>
        <dbReference type="Proteomes" id="UP000076878"/>
    </source>
</evidence>
<dbReference type="InterPro" id="IPR012340">
    <property type="entry name" value="NA-bd_OB-fold"/>
</dbReference>
<dbReference type="EMBL" id="FJNB01000002">
    <property type="protein sequence ID" value="CZQ85824.1"/>
    <property type="molecule type" value="Genomic_DNA"/>
</dbReference>
<accession>A0A143YFN2</accession>
<dbReference type="EMBL" id="FNYT01000022">
    <property type="protein sequence ID" value="SEJ69293.1"/>
    <property type="molecule type" value="Genomic_DNA"/>
</dbReference>
<dbReference type="Pfam" id="PF01588">
    <property type="entry name" value="tRNA_bind"/>
    <property type="match status" value="1"/>
</dbReference>
<dbReference type="CDD" id="cd02796">
    <property type="entry name" value="tRNA_bind_bactPheRS"/>
    <property type="match status" value="1"/>
</dbReference>
<evidence type="ECO:0000259" key="4">
    <source>
        <dbReference type="PROSITE" id="PS50886"/>
    </source>
</evidence>
<dbReference type="InterPro" id="IPR033714">
    <property type="entry name" value="tRNA_bind_bactPheRS"/>
</dbReference>
<evidence type="ECO:0000313" key="6">
    <source>
        <dbReference type="EMBL" id="SEJ69293.1"/>
    </source>
</evidence>